<accession>A0A931CKC5</accession>
<reference evidence="2" key="1">
    <citation type="submission" date="2020-11" db="EMBL/GenBank/DDBJ databases">
        <title>Isolation and identification of active actinomycetes.</title>
        <authorList>
            <person name="Sun X."/>
        </authorList>
    </citation>
    <scope>NUCLEOTIDE SEQUENCE</scope>
    <source>
        <strain evidence="2">NEAU-A11</strain>
    </source>
</reference>
<dbReference type="EMBL" id="JADQTO010000031">
    <property type="protein sequence ID" value="MBG0567813.1"/>
    <property type="molecule type" value="Genomic_DNA"/>
</dbReference>
<feature type="domain" description="Trypsin-co-occurring" evidence="1">
    <location>
        <begin position="3"/>
        <end position="80"/>
    </location>
</feature>
<organism evidence="2 3">
    <name type="scientific">Actinoplanes aureus</name>
    <dbReference type="NCBI Taxonomy" id="2792083"/>
    <lineage>
        <taxon>Bacteria</taxon>
        <taxon>Bacillati</taxon>
        <taxon>Actinomycetota</taxon>
        <taxon>Actinomycetes</taxon>
        <taxon>Micromonosporales</taxon>
        <taxon>Micromonosporaceae</taxon>
        <taxon>Actinoplanes</taxon>
    </lineage>
</organism>
<keyword evidence="3" id="KW-1185">Reference proteome</keyword>
<evidence type="ECO:0000313" key="2">
    <source>
        <dbReference type="EMBL" id="MBG0567813.1"/>
    </source>
</evidence>
<dbReference type="Pfam" id="PF19631">
    <property type="entry name" value="Trypco2"/>
    <property type="match status" value="1"/>
</dbReference>
<sequence length="108" mass="11307">MDIELTKAVAALRDELLEAAQAGDGQQLTFVVGPVEMEFAIELRADVKAKAGFKAWVVNTEVSGGVNRGSTHKVKVTLTPKGADGGDLLISTRDAAPIAPVPDSHLGR</sequence>
<evidence type="ECO:0000313" key="3">
    <source>
        <dbReference type="Proteomes" id="UP000598146"/>
    </source>
</evidence>
<protein>
    <recommendedName>
        <fullName evidence="1">Trypsin-co-occurring domain-containing protein</fullName>
    </recommendedName>
</protein>
<dbReference type="InterPro" id="IPR045608">
    <property type="entry name" value="Trypco2"/>
</dbReference>
<dbReference type="RefSeq" id="WP_196419591.1">
    <property type="nucleotide sequence ID" value="NZ_JADQTO010000031.1"/>
</dbReference>
<dbReference type="Proteomes" id="UP000598146">
    <property type="component" value="Unassembled WGS sequence"/>
</dbReference>
<gene>
    <name evidence="2" type="ORF">I4J89_40875</name>
</gene>
<dbReference type="AlphaFoldDB" id="A0A931CKC5"/>
<comment type="caution">
    <text evidence="2">The sequence shown here is derived from an EMBL/GenBank/DDBJ whole genome shotgun (WGS) entry which is preliminary data.</text>
</comment>
<evidence type="ECO:0000259" key="1">
    <source>
        <dbReference type="Pfam" id="PF19631"/>
    </source>
</evidence>
<proteinExistence type="predicted"/>
<name>A0A931CKC5_9ACTN</name>